<keyword evidence="3" id="KW-1185">Reference proteome</keyword>
<evidence type="ECO:0000313" key="2">
    <source>
        <dbReference type="EMBL" id="CZF83737.1"/>
    </source>
</evidence>
<name>A0A128FAA6_9GAMM</name>
<feature type="transmembrane region" description="Helical" evidence="1">
    <location>
        <begin position="158"/>
        <end position="177"/>
    </location>
</feature>
<keyword evidence="1" id="KW-0812">Transmembrane</keyword>
<sequence length="184" mass="20196">MRKFSALAGLLLLAYPLAVYAGISHGGVGPVALLLGFLFLLRMTSSKVLGSSPLRHVATTTGIIGLLLVTLSYVFKQHDWFLYYPVAVNATMFGVFAASLFQPMSIIEQVARLQEPDLPVSGVKYTRNVTKVWCLFFLVNGAIAWLTCLMSLEVWTLYNGLLSYLAAGALFGIEFIIRKKVRAS</sequence>
<evidence type="ECO:0008006" key="4">
    <source>
        <dbReference type="Google" id="ProtNLM"/>
    </source>
</evidence>
<dbReference type="OrthoDB" id="8537043at2"/>
<feature type="transmembrane region" description="Helical" evidence="1">
    <location>
        <begin position="57"/>
        <end position="75"/>
    </location>
</feature>
<dbReference type="AlphaFoldDB" id="A0A128FAA6"/>
<dbReference type="STRING" id="1796497.GCE9029_03985"/>
<evidence type="ECO:0000256" key="1">
    <source>
        <dbReference type="SAM" id="Phobius"/>
    </source>
</evidence>
<evidence type="ECO:0000313" key="3">
    <source>
        <dbReference type="Proteomes" id="UP000071641"/>
    </source>
</evidence>
<protein>
    <recommendedName>
        <fullName evidence="4">Intracellular septation protein A</fullName>
    </recommendedName>
</protein>
<dbReference type="RefSeq" id="WP_062666215.1">
    <property type="nucleotide sequence ID" value="NZ_FIZX01000003.1"/>
</dbReference>
<proteinExistence type="predicted"/>
<reference evidence="3" key="1">
    <citation type="submission" date="2016-02" db="EMBL/GenBank/DDBJ databases">
        <authorList>
            <person name="Rodrigo-Torres Lidia"/>
            <person name="Arahal R.David."/>
        </authorList>
    </citation>
    <scope>NUCLEOTIDE SEQUENCE [LARGE SCALE GENOMIC DNA]</scope>
    <source>
        <strain evidence="3">CECT 9029</strain>
    </source>
</reference>
<accession>A0A128FAA6</accession>
<keyword evidence="1" id="KW-0472">Membrane</keyword>
<keyword evidence="1" id="KW-1133">Transmembrane helix</keyword>
<gene>
    <name evidence="2" type="ORF">GCE9029_03985</name>
</gene>
<feature type="transmembrane region" description="Helical" evidence="1">
    <location>
        <begin position="81"/>
        <end position="101"/>
    </location>
</feature>
<dbReference type="Proteomes" id="UP000071641">
    <property type="component" value="Unassembled WGS sequence"/>
</dbReference>
<dbReference type="EMBL" id="FIZX01000003">
    <property type="protein sequence ID" value="CZF83737.1"/>
    <property type="molecule type" value="Genomic_DNA"/>
</dbReference>
<organism evidence="2 3">
    <name type="scientific">Grimontia celer</name>
    <dbReference type="NCBI Taxonomy" id="1796497"/>
    <lineage>
        <taxon>Bacteria</taxon>
        <taxon>Pseudomonadati</taxon>
        <taxon>Pseudomonadota</taxon>
        <taxon>Gammaproteobacteria</taxon>
        <taxon>Vibrionales</taxon>
        <taxon>Vibrionaceae</taxon>
        <taxon>Grimontia</taxon>
    </lineage>
</organism>
<feature type="transmembrane region" description="Helical" evidence="1">
    <location>
        <begin position="132"/>
        <end position="152"/>
    </location>
</feature>